<feature type="transmembrane region" description="Helical" evidence="5">
    <location>
        <begin position="302"/>
        <end position="320"/>
    </location>
</feature>
<dbReference type="InterPro" id="IPR012340">
    <property type="entry name" value="NA-bd_OB-fold"/>
</dbReference>
<dbReference type="Gene3D" id="3.90.226.10">
    <property type="entry name" value="2-enoyl-CoA Hydratase, Chain A, domain 1"/>
    <property type="match status" value="1"/>
</dbReference>
<dbReference type="PANTHER" id="PTHR33507">
    <property type="entry name" value="INNER MEMBRANE PROTEIN YBBJ"/>
    <property type="match status" value="1"/>
</dbReference>
<feature type="chain" id="PRO_5046802027" evidence="6">
    <location>
        <begin position="26"/>
        <end position="437"/>
    </location>
</feature>
<keyword evidence="11" id="KW-1185">Reference proteome</keyword>
<feature type="domain" description="NfeD-like C-terminal" evidence="7">
    <location>
        <begin position="379"/>
        <end position="432"/>
    </location>
</feature>
<feature type="signal peptide" evidence="6">
    <location>
        <begin position="1"/>
        <end position="25"/>
    </location>
</feature>
<dbReference type="EMBL" id="CP129013">
    <property type="protein sequence ID" value="WLR43990.1"/>
    <property type="molecule type" value="Genomic_DNA"/>
</dbReference>
<evidence type="ECO:0000256" key="1">
    <source>
        <dbReference type="ARBA" id="ARBA00004141"/>
    </source>
</evidence>
<dbReference type="CDD" id="cd07021">
    <property type="entry name" value="Clp_protease_NfeD_like"/>
    <property type="match status" value="1"/>
</dbReference>
<evidence type="ECO:0000259" key="8">
    <source>
        <dbReference type="Pfam" id="PF24961"/>
    </source>
</evidence>
<name>A0ABY9JXA0_9BACI</name>
<dbReference type="InterPro" id="IPR052165">
    <property type="entry name" value="Membrane_assoc_protease"/>
</dbReference>
<feature type="transmembrane region" description="Helical" evidence="5">
    <location>
        <begin position="228"/>
        <end position="248"/>
    </location>
</feature>
<dbReference type="Pfam" id="PF25145">
    <property type="entry name" value="NfeD1b_N"/>
    <property type="match status" value="1"/>
</dbReference>
<keyword evidence="2 5" id="KW-0812">Transmembrane</keyword>
<dbReference type="InterPro" id="IPR029045">
    <property type="entry name" value="ClpP/crotonase-like_dom_sf"/>
</dbReference>
<feature type="domain" description="NfeD integral membrane" evidence="8">
    <location>
        <begin position="234"/>
        <end position="347"/>
    </location>
</feature>
<dbReference type="SUPFAM" id="SSF52096">
    <property type="entry name" value="ClpP/crotonase"/>
    <property type="match status" value="1"/>
</dbReference>
<evidence type="ECO:0000256" key="3">
    <source>
        <dbReference type="ARBA" id="ARBA00022989"/>
    </source>
</evidence>
<evidence type="ECO:0000256" key="4">
    <source>
        <dbReference type="ARBA" id="ARBA00023136"/>
    </source>
</evidence>
<dbReference type="Gene3D" id="2.40.50.140">
    <property type="entry name" value="Nucleic acid-binding proteins"/>
    <property type="match status" value="1"/>
</dbReference>
<dbReference type="InterPro" id="IPR056738">
    <property type="entry name" value="NfeD1b_N"/>
</dbReference>
<dbReference type="Proteomes" id="UP001197974">
    <property type="component" value="Chromosome"/>
</dbReference>
<dbReference type="InterPro" id="IPR056739">
    <property type="entry name" value="NfeD_membrane"/>
</dbReference>
<evidence type="ECO:0000313" key="10">
    <source>
        <dbReference type="EMBL" id="WLR43990.1"/>
    </source>
</evidence>
<evidence type="ECO:0000313" key="11">
    <source>
        <dbReference type="Proteomes" id="UP001197974"/>
    </source>
</evidence>
<feature type="transmembrane region" description="Helical" evidence="5">
    <location>
        <begin position="326"/>
        <end position="345"/>
    </location>
</feature>
<sequence>MKKTIHTLLLGVLFLFLGFVSLANANQPTVYVIPVEKTVERGLAAFIERSVTEAEEANSDLIIFEINTPGGAVDGALEIAKTINESSVETVAFINNQAGSAGAFIALNANEIYMVPNAKMGAAAVIDQEGNAADKKTVSYWNASMREAAELNNRDPIYAEAMADPEIDLPEYKAKEGKILTLTASEAEEVGYTEGIVDDIDQLLVEKGLEGANIVDAEVSVAEKIARFLTHPIVVPILISIGSLGLIVELYSPGFGVPGFMGLGSLLLFFYGSSVAGLAGQGAILLFIAGIILVISEFFVPGGILGTIGLGSIIISLFLASGNIKLMALSIIIALIVSVVGIYILTKVMGKRMNFFKKIILNDSTNTERGYISNKNRLELIGKEGISMTSLRPSGTAIIDEERLDVVTEGSYIDRDKSIRVVKVEGSRIVVREITEK</sequence>
<keyword evidence="3 5" id="KW-1133">Transmembrane helix</keyword>
<protein>
    <submittedName>
        <fullName evidence="10">Nodulation protein NfeD</fullName>
    </submittedName>
</protein>
<comment type="subcellular location">
    <subcellularLocation>
        <location evidence="1">Membrane</location>
        <topology evidence="1">Multi-pass membrane protein</topology>
    </subcellularLocation>
</comment>
<organism evidence="10 11">
    <name type="scientific">Bacillus carboniphilus</name>
    <dbReference type="NCBI Taxonomy" id="86663"/>
    <lineage>
        <taxon>Bacteria</taxon>
        <taxon>Bacillati</taxon>
        <taxon>Bacillota</taxon>
        <taxon>Bacilli</taxon>
        <taxon>Bacillales</taxon>
        <taxon>Bacillaceae</taxon>
        <taxon>Bacillus</taxon>
    </lineage>
</organism>
<gene>
    <name evidence="10" type="ORF">LC087_07765</name>
</gene>
<evidence type="ECO:0000256" key="6">
    <source>
        <dbReference type="SAM" id="SignalP"/>
    </source>
</evidence>
<dbReference type="Pfam" id="PF24961">
    <property type="entry name" value="NfeD_membrane"/>
    <property type="match status" value="1"/>
</dbReference>
<dbReference type="PANTHER" id="PTHR33507:SF3">
    <property type="entry name" value="INNER MEMBRANE PROTEIN YBBJ"/>
    <property type="match status" value="1"/>
</dbReference>
<reference evidence="10 11" key="1">
    <citation type="submission" date="2023-06" db="EMBL/GenBank/DDBJ databases">
        <title>Five Gram-positive bacteria isolated from mangrove sediments in Shenzhen, Guangdong, China.</title>
        <authorList>
            <person name="Yu S."/>
            <person name="Zheng W."/>
            <person name="Huang Y."/>
        </authorList>
    </citation>
    <scope>NUCLEOTIDE SEQUENCE [LARGE SCALE GENOMIC DNA]</scope>
    <source>
        <strain evidence="10 11">SaN35-3</strain>
    </source>
</reference>
<evidence type="ECO:0000259" key="9">
    <source>
        <dbReference type="Pfam" id="PF25145"/>
    </source>
</evidence>
<keyword evidence="6" id="KW-0732">Signal</keyword>
<evidence type="ECO:0000259" key="7">
    <source>
        <dbReference type="Pfam" id="PF01957"/>
    </source>
</evidence>
<keyword evidence="4 5" id="KW-0472">Membrane</keyword>
<feature type="transmembrane region" description="Helical" evidence="5">
    <location>
        <begin position="278"/>
        <end position="295"/>
    </location>
</feature>
<dbReference type="Pfam" id="PF01957">
    <property type="entry name" value="NfeD"/>
    <property type="match status" value="1"/>
</dbReference>
<evidence type="ECO:0000256" key="2">
    <source>
        <dbReference type="ARBA" id="ARBA00022692"/>
    </source>
</evidence>
<feature type="domain" description="NfeD1b N-terminal" evidence="9">
    <location>
        <begin position="29"/>
        <end position="216"/>
    </location>
</feature>
<evidence type="ECO:0000256" key="5">
    <source>
        <dbReference type="SAM" id="Phobius"/>
    </source>
</evidence>
<dbReference type="InterPro" id="IPR002810">
    <property type="entry name" value="NfeD-like_C"/>
</dbReference>
<accession>A0ABY9JXA0</accession>
<proteinExistence type="predicted"/>